<proteinExistence type="predicted"/>
<accession>A0A3M2KT40</accession>
<keyword evidence="1" id="KW-0472">Membrane</keyword>
<feature type="transmembrane region" description="Helical" evidence="1">
    <location>
        <begin position="24"/>
        <end position="46"/>
    </location>
</feature>
<evidence type="ECO:0000313" key="3">
    <source>
        <dbReference type="Proteomes" id="UP000279275"/>
    </source>
</evidence>
<evidence type="ECO:0000313" key="2">
    <source>
        <dbReference type="EMBL" id="RMI28261.1"/>
    </source>
</evidence>
<comment type="caution">
    <text evidence="2">The sequence shown here is derived from an EMBL/GenBank/DDBJ whole genome shotgun (WGS) entry which is preliminary data.</text>
</comment>
<name>A0A3M2KT40_9NOCA</name>
<evidence type="ECO:0000256" key="1">
    <source>
        <dbReference type="SAM" id="Phobius"/>
    </source>
</evidence>
<dbReference type="Proteomes" id="UP000279275">
    <property type="component" value="Unassembled WGS sequence"/>
</dbReference>
<sequence>MLAQPPNPQIRPTSDSSPLLPADLLTVVGGIAAMALAAAGSGVVSFQSASAAQARVDAARAAFFGPRP</sequence>
<dbReference type="AlphaFoldDB" id="A0A3M2KT40"/>
<dbReference type="EMBL" id="RFFH01000023">
    <property type="protein sequence ID" value="RMI28261.1"/>
    <property type="molecule type" value="Genomic_DNA"/>
</dbReference>
<keyword evidence="1" id="KW-1133">Transmembrane helix</keyword>
<protein>
    <submittedName>
        <fullName evidence="2">Uncharacterized protein</fullName>
    </submittedName>
</protein>
<organism evidence="2 3">
    <name type="scientific">Nocardia stercoris</name>
    <dbReference type="NCBI Taxonomy" id="2483361"/>
    <lineage>
        <taxon>Bacteria</taxon>
        <taxon>Bacillati</taxon>
        <taxon>Actinomycetota</taxon>
        <taxon>Actinomycetes</taxon>
        <taxon>Mycobacteriales</taxon>
        <taxon>Nocardiaceae</taxon>
        <taxon>Nocardia</taxon>
    </lineage>
</organism>
<reference evidence="2 3" key="1">
    <citation type="submission" date="2018-10" db="EMBL/GenBank/DDBJ databases">
        <title>Isolation from cow dung.</title>
        <authorList>
            <person name="Ling L."/>
        </authorList>
    </citation>
    <scope>NUCLEOTIDE SEQUENCE [LARGE SCALE GENOMIC DNA]</scope>
    <source>
        <strain evidence="2 3">NEAU-LL90</strain>
    </source>
</reference>
<keyword evidence="1" id="KW-0812">Transmembrane</keyword>
<gene>
    <name evidence="2" type="ORF">EBN03_30920</name>
</gene>
<keyword evidence="3" id="KW-1185">Reference proteome</keyword>